<sequence>MIMRRFIPILSLLLPWVTAAGVLAEIPTLSQEIRPKTAEQVIEQLCANLTKQRSFTVNMDVTYDDVLDSGAKVQYSAYQNIWVEKPDRLRSDYTGDERVTRFFYDGKTFTLADLERDLYVTKPAPNTLDEALDQVEQRYGITIPMSNLAANDPCAALMADVRQIIFIGNNMVNGEQMYHLLLIGSDRDYQIWVTQDATPLLRKAIITYKTLPGSPQYTAILSDWNFSPTTPADTFTFQPGSESIGIELLPARDNQSQP</sequence>
<evidence type="ECO:0000313" key="2">
    <source>
        <dbReference type="Proteomes" id="UP000030321"/>
    </source>
</evidence>
<gene>
    <name evidence="1" type="ORF">N44_01401</name>
</gene>
<dbReference type="AlphaFoldDB" id="A0A0A1VTQ3"/>
<name>A0A0A1VTQ3_MICAE</name>
<reference evidence="2" key="1">
    <citation type="journal article" date="2015" name="Genome">
        <title>Whole Genome Sequence of the Non-Microcystin-Producing Microcystis aeruginosa Strain NIES-44.</title>
        <authorList>
            <person name="Okano K."/>
            <person name="Miyata N."/>
            <person name="Ozaki Y."/>
        </authorList>
    </citation>
    <scope>NUCLEOTIDE SEQUENCE [LARGE SCALE GENOMIC DNA]</scope>
    <source>
        <strain evidence="2">NIES-44</strain>
    </source>
</reference>
<dbReference type="Pfam" id="PF09865">
    <property type="entry name" value="DUF2092"/>
    <property type="match status" value="1"/>
</dbReference>
<dbReference type="InterPro" id="IPR029046">
    <property type="entry name" value="LolA/LolB/LppX"/>
</dbReference>
<evidence type="ECO:0000313" key="1">
    <source>
        <dbReference type="EMBL" id="GAL92843.1"/>
    </source>
</evidence>
<evidence type="ECO:0008006" key="3">
    <source>
        <dbReference type="Google" id="ProtNLM"/>
    </source>
</evidence>
<protein>
    <recommendedName>
        <fullName evidence="3">Periplasmic protein</fullName>
    </recommendedName>
</protein>
<dbReference type="SUPFAM" id="SSF89392">
    <property type="entry name" value="Prokaryotic lipoproteins and lipoprotein localization factors"/>
    <property type="match status" value="1"/>
</dbReference>
<proteinExistence type="predicted"/>
<dbReference type="Gene3D" id="2.50.20.10">
    <property type="entry name" value="Lipoprotein localisation LolA/LolB/LppX"/>
    <property type="match status" value="1"/>
</dbReference>
<dbReference type="InterPro" id="IPR019207">
    <property type="entry name" value="DUF2092"/>
</dbReference>
<dbReference type="PIRSF" id="PIRSF012443">
    <property type="entry name" value="UCP012443"/>
    <property type="match status" value="1"/>
</dbReference>
<dbReference type="Proteomes" id="UP000030321">
    <property type="component" value="Unassembled WGS sequence"/>
</dbReference>
<dbReference type="EMBL" id="BBPA01000028">
    <property type="protein sequence ID" value="GAL92843.1"/>
    <property type="molecule type" value="Genomic_DNA"/>
</dbReference>
<accession>A0A0A1VTQ3</accession>
<organism evidence="1 2">
    <name type="scientific">Microcystis aeruginosa NIES-44</name>
    <dbReference type="NCBI Taxonomy" id="449439"/>
    <lineage>
        <taxon>Bacteria</taxon>
        <taxon>Bacillati</taxon>
        <taxon>Cyanobacteriota</taxon>
        <taxon>Cyanophyceae</taxon>
        <taxon>Oscillatoriophycideae</taxon>
        <taxon>Chroococcales</taxon>
        <taxon>Microcystaceae</taxon>
        <taxon>Microcystis</taxon>
    </lineage>
</organism>
<comment type="caution">
    <text evidence="1">The sequence shown here is derived from an EMBL/GenBank/DDBJ whole genome shotgun (WGS) entry which is preliminary data.</text>
</comment>
<dbReference type="RefSeq" id="WP_045358605.1">
    <property type="nucleotide sequence ID" value="NZ_BBPA01000028.1"/>
</dbReference>